<dbReference type="SUPFAM" id="SSF55729">
    <property type="entry name" value="Acyl-CoA N-acyltransferases (Nat)"/>
    <property type="match status" value="1"/>
</dbReference>
<comment type="caution">
    <text evidence="2">The sequence shown here is derived from an EMBL/GenBank/DDBJ whole genome shotgun (WGS) entry which is preliminary data.</text>
</comment>
<reference evidence="2 3" key="1">
    <citation type="journal article" date="2020" name="Nature">
        <title>Bacterial chemolithoautotrophy via manganese oxidation.</title>
        <authorList>
            <person name="Yu H."/>
            <person name="Leadbetter J.R."/>
        </authorList>
    </citation>
    <scope>NUCLEOTIDE SEQUENCE [LARGE SCALE GENOMIC DNA]</scope>
    <source>
        <strain evidence="2 3">RBP-1</strain>
    </source>
</reference>
<gene>
    <name evidence="2" type="ORF">RAMLITH_10990</name>
</gene>
<keyword evidence="3" id="KW-1185">Reference proteome</keyword>
<name>A0A7X6DFQ7_9BURK</name>
<sequence>MEQFVGNENEDVSISKQGGRQRYEIAVAGELAGFVEYRAQGDSVALVHTEVLPRFEGRGLAGRLAEFALEDVRRQGARVVPSCSYIAKYIQRHPRMRDLVDPQHGGAAA</sequence>
<dbReference type="Pfam" id="PF14542">
    <property type="entry name" value="Acetyltransf_CG"/>
    <property type="match status" value="1"/>
</dbReference>
<dbReference type="EMBL" id="VTOX01000003">
    <property type="protein sequence ID" value="NKE66347.1"/>
    <property type="molecule type" value="Genomic_DNA"/>
</dbReference>
<dbReference type="InterPro" id="IPR016181">
    <property type="entry name" value="Acyl_CoA_acyltransferase"/>
</dbReference>
<dbReference type="PANTHER" id="PTHR31435">
    <property type="entry name" value="PROTEIN NATD1"/>
    <property type="match status" value="1"/>
</dbReference>
<dbReference type="Gene3D" id="3.40.630.30">
    <property type="match status" value="1"/>
</dbReference>
<keyword evidence="2" id="KW-0808">Transferase</keyword>
<dbReference type="PROSITE" id="PS51729">
    <property type="entry name" value="GNAT_YJDJ"/>
    <property type="match status" value="1"/>
</dbReference>
<dbReference type="GO" id="GO:0016740">
    <property type="term" value="F:transferase activity"/>
    <property type="evidence" value="ECO:0007669"/>
    <property type="project" value="UniProtKB-KW"/>
</dbReference>
<dbReference type="AlphaFoldDB" id="A0A7X6DFQ7"/>
<organism evidence="2 3">
    <name type="scientific">Ramlibacter lithotrophicus</name>
    <dbReference type="NCBI Taxonomy" id="2606681"/>
    <lineage>
        <taxon>Bacteria</taxon>
        <taxon>Pseudomonadati</taxon>
        <taxon>Pseudomonadota</taxon>
        <taxon>Betaproteobacteria</taxon>
        <taxon>Burkholderiales</taxon>
        <taxon>Comamonadaceae</taxon>
        <taxon>Ramlibacter</taxon>
    </lineage>
</organism>
<evidence type="ECO:0000313" key="3">
    <source>
        <dbReference type="Proteomes" id="UP000521868"/>
    </source>
</evidence>
<evidence type="ECO:0000313" key="2">
    <source>
        <dbReference type="EMBL" id="NKE66347.1"/>
    </source>
</evidence>
<dbReference type="InterPro" id="IPR045057">
    <property type="entry name" value="Gcn5-rel_NAT"/>
</dbReference>
<dbReference type="InterPro" id="IPR031165">
    <property type="entry name" value="GNAT_YJDJ"/>
</dbReference>
<dbReference type="RefSeq" id="WP_168107458.1">
    <property type="nucleotide sequence ID" value="NZ_VTOX01000003.1"/>
</dbReference>
<evidence type="ECO:0000259" key="1">
    <source>
        <dbReference type="PROSITE" id="PS51729"/>
    </source>
</evidence>
<protein>
    <submittedName>
        <fullName evidence="2">N-acetyltransferase</fullName>
    </submittedName>
</protein>
<accession>A0A7X6DFQ7</accession>
<dbReference type="PANTHER" id="PTHR31435:SF10">
    <property type="entry name" value="BSR4717 PROTEIN"/>
    <property type="match status" value="1"/>
</dbReference>
<dbReference type="Proteomes" id="UP000521868">
    <property type="component" value="Unassembled WGS sequence"/>
</dbReference>
<feature type="domain" description="N-acetyltransferase" evidence="1">
    <location>
        <begin position="15"/>
        <end position="101"/>
    </location>
</feature>
<proteinExistence type="predicted"/>
<dbReference type="CDD" id="cd04301">
    <property type="entry name" value="NAT_SF"/>
    <property type="match status" value="1"/>
</dbReference>